<dbReference type="Pfam" id="PF13847">
    <property type="entry name" value="Methyltransf_31"/>
    <property type="match status" value="1"/>
</dbReference>
<evidence type="ECO:0000313" key="6">
    <source>
        <dbReference type="EMBL" id="TXC73219.1"/>
    </source>
</evidence>
<evidence type="ECO:0000256" key="2">
    <source>
        <dbReference type="ARBA" id="ARBA00022679"/>
    </source>
</evidence>
<dbReference type="InterPro" id="IPR025714">
    <property type="entry name" value="Methyltranfer_dom"/>
</dbReference>
<dbReference type="NCBIfam" id="TIGR00536">
    <property type="entry name" value="hemK_fam"/>
    <property type="match status" value="1"/>
</dbReference>
<evidence type="ECO:0000259" key="4">
    <source>
        <dbReference type="Pfam" id="PF13847"/>
    </source>
</evidence>
<dbReference type="NCBIfam" id="TIGR03534">
    <property type="entry name" value="RF_mod_PrmC"/>
    <property type="match status" value="1"/>
</dbReference>
<keyword evidence="1 6" id="KW-0489">Methyltransferase</keyword>
<dbReference type="Gene3D" id="3.40.50.150">
    <property type="entry name" value="Vaccinia Virus protein VP39"/>
    <property type="match status" value="1"/>
</dbReference>
<dbReference type="PROSITE" id="PS00092">
    <property type="entry name" value="N6_MTASE"/>
    <property type="match status" value="1"/>
</dbReference>
<dbReference type="InterPro" id="IPR040758">
    <property type="entry name" value="PrmC_N"/>
</dbReference>
<dbReference type="Pfam" id="PF17827">
    <property type="entry name" value="PrmC_N"/>
    <property type="match status" value="1"/>
</dbReference>
<keyword evidence="2 6" id="KW-0808">Transferase</keyword>
<protein>
    <submittedName>
        <fullName evidence="6">Peptide chain release factor N(5)-glutamine methyltransferase</fullName>
        <ecNumber evidence="6">2.1.1.297</ecNumber>
    </submittedName>
</protein>
<feature type="domain" description="Release factor glutamine methyltransferase N-terminal" evidence="5">
    <location>
        <begin position="7"/>
        <end position="72"/>
    </location>
</feature>
<dbReference type="GO" id="GO:0032259">
    <property type="term" value="P:methylation"/>
    <property type="evidence" value="ECO:0007669"/>
    <property type="project" value="UniProtKB-KW"/>
</dbReference>
<comment type="caution">
    <text evidence="6">The sequence shown here is derived from an EMBL/GenBank/DDBJ whole genome shotgun (WGS) entry which is preliminary data.</text>
</comment>
<dbReference type="InterPro" id="IPR029063">
    <property type="entry name" value="SAM-dependent_MTases_sf"/>
</dbReference>
<feature type="domain" description="Methyltransferase" evidence="4">
    <location>
        <begin position="116"/>
        <end position="192"/>
    </location>
</feature>
<keyword evidence="3" id="KW-0949">S-adenosyl-L-methionine</keyword>
<evidence type="ECO:0000313" key="7">
    <source>
        <dbReference type="Proteomes" id="UP000321129"/>
    </source>
</evidence>
<sequence length="283" mass="29502">MADAASALREAAARLEGVSATARLDAELLMAHAAGIERGELLLRLRDMAAPAGFAALVERRAAHEPVAYILGYRDFWSVRIKVAPGVLIPRADSETLIEAGIEAAVAAFGEPGPATILDLGCGPGTLLFAALDEWRDAHGLGIERSAVARALAMDNAEALGLADRAEIRAGDWTAAGWTEAIGARFDLILCNPPYVAPEAELMREVADYEPAEALYAADEGLADYRIIIAALPALLSENGSAVIELGAGQAGDVGALADAAELAWATRDDLGGHARAMVVKRG</sequence>
<evidence type="ECO:0000259" key="5">
    <source>
        <dbReference type="Pfam" id="PF17827"/>
    </source>
</evidence>
<dbReference type="PANTHER" id="PTHR18895:SF74">
    <property type="entry name" value="MTRF1L RELEASE FACTOR GLUTAMINE METHYLTRANSFERASE"/>
    <property type="match status" value="1"/>
</dbReference>
<reference evidence="6 7" key="1">
    <citation type="submission" date="2019-08" db="EMBL/GenBank/DDBJ databases">
        <title>Sphingorhabdus soil sp. nov., isolated from arctic soil.</title>
        <authorList>
            <person name="Liu Y."/>
        </authorList>
    </citation>
    <scope>NUCLEOTIDE SEQUENCE [LARGE SCALE GENOMIC DNA]</scope>
    <source>
        <strain evidence="6 7">D-2Q-5-6</strain>
    </source>
</reference>
<proteinExistence type="predicted"/>
<dbReference type="CDD" id="cd02440">
    <property type="entry name" value="AdoMet_MTases"/>
    <property type="match status" value="1"/>
</dbReference>
<gene>
    <name evidence="6" type="primary">prmC</name>
    <name evidence="6" type="ORF">FSZ31_00145</name>
</gene>
<dbReference type="Proteomes" id="UP000321129">
    <property type="component" value="Unassembled WGS sequence"/>
</dbReference>
<dbReference type="EC" id="2.1.1.297" evidence="6"/>
<dbReference type="InterPro" id="IPR002052">
    <property type="entry name" value="DNA_methylase_N6_adenine_CS"/>
</dbReference>
<evidence type="ECO:0000256" key="3">
    <source>
        <dbReference type="ARBA" id="ARBA00022691"/>
    </source>
</evidence>
<keyword evidence="7" id="KW-1185">Reference proteome</keyword>
<name>A0A5C6UKE0_9SPHN</name>
<dbReference type="GO" id="GO:0102559">
    <property type="term" value="F:peptide chain release factor N(5)-glutamine methyltransferase activity"/>
    <property type="evidence" value="ECO:0007669"/>
    <property type="project" value="UniProtKB-EC"/>
</dbReference>
<dbReference type="InterPro" id="IPR004556">
    <property type="entry name" value="HemK-like"/>
</dbReference>
<evidence type="ECO:0000256" key="1">
    <source>
        <dbReference type="ARBA" id="ARBA00022603"/>
    </source>
</evidence>
<dbReference type="GO" id="GO:0003676">
    <property type="term" value="F:nucleic acid binding"/>
    <property type="evidence" value="ECO:0007669"/>
    <property type="project" value="InterPro"/>
</dbReference>
<dbReference type="PANTHER" id="PTHR18895">
    <property type="entry name" value="HEMK METHYLTRANSFERASE"/>
    <property type="match status" value="1"/>
</dbReference>
<dbReference type="InterPro" id="IPR019874">
    <property type="entry name" value="RF_methyltr_PrmC"/>
</dbReference>
<dbReference type="RefSeq" id="WP_147121058.1">
    <property type="nucleotide sequence ID" value="NZ_VOPY01000001.1"/>
</dbReference>
<accession>A0A5C6UKE0</accession>
<dbReference type="EMBL" id="VOPY01000001">
    <property type="protein sequence ID" value="TXC73219.1"/>
    <property type="molecule type" value="Genomic_DNA"/>
</dbReference>
<dbReference type="AlphaFoldDB" id="A0A5C6UKE0"/>
<dbReference type="Gene3D" id="1.10.8.10">
    <property type="entry name" value="DNA helicase RuvA subunit, C-terminal domain"/>
    <property type="match status" value="1"/>
</dbReference>
<dbReference type="SUPFAM" id="SSF53335">
    <property type="entry name" value="S-adenosyl-L-methionine-dependent methyltransferases"/>
    <property type="match status" value="1"/>
</dbReference>
<dbReference type="InterPro" id="IPR050320">
    <property type="entry name" value="N5-glutamine_MTase"/>
</dbReference>
<dbReference type="OrthoDB" id="9800643at2"/>
<organism evidence="6 7">
    <name type="scientific">Flavisphingopyxis soli</name>
    <dbReference type="NCBI Taxonomy" id="2601267"/>
    <lineage>
        <taxon>Bacteria</taxon>
        <taxon>Pseudomonadati</taxon>
        <taxon>Pseudomonadota</taxon>
        <taxon>Alphaproteobacteria</taxon>
        <taxon>Sphingomonadales</taxon>
        <taxon>Sphingopyxidaceae</taxon>
        <taxon>Flavisphingopyxis</taxon>
    </lineage>
</organism>